<proteinExistence type="predicted"/>
<reference evidence="7" key="1">
    <citation type="submission" date="2017-02" db="UniProtKB">
        <authorList>
            <consortium name="WormBaseParasite"/>
        </authorList>
    </citation>
    <scope>IDENTIFICATION</scope>
</reference>
<comment type="caution">
    <text evidence="1">Lacks conserved residue(s) required for the propagation of feature annotation.</text>
</comment>
<dbReference type="AlphaFoldDB" id="A0A0N4URU7"/>
<evidence type="ECO:0000256" key="1">
    <source>
        <dbReference type="PROSITE-ProRule" id="PRU01005"/>
    </source>
</evidence>
<dbReference type="EMBL" id="UYYG01001302">
    <property type="protein sequence ID" value="VDN60985.1"/>
    <property type="molecule type" value="Genomic_DNA"/>
</dbReference>
<evidence type="ECO:0000313" key="4">
    <source>
        <dbReference type="EMBL" id="VDN60985.1"/>
    </source>
</evidence>
<sequence length="201" mass="22534">MFIALLIIASLCTLSNGATETINVCNVPMPGMAQMPVQRPSVPVENCQDRDALACYELFKPGDNDGEIGMAFNQNRMENMDYKVRDTCQQPPYRMLARQLCPRMCATCCLTREYNCDKELQAYILAWILATTLSSPIQNCKDERQGCAAIRASNNCGGVFRTTMMQQCARTCGYCTMEAKSSSRELSNMFHDRVMLLEPCS</sequence>
<dbReference type="PROSITE" id="PS51670">
    <property type="entry name" value="SHKT"/>
    <property type="match status" value="1"/>
</dbReference>
<dbReference type="Gene3D" id="1.10.10.1940">
    <property type="match status" value="1"/>
</dbReference>
<organism evidence="5 7">
    <name type="scientific">Dracunculus medinensis</name>
    <name type="common">Guinea worm</name>
    <dbReference type="NCBI Taxonomy" id="318479"/>
    <lineage>
        <taxon>Eukaryota</taxon>
        <taxon>Metazoa</taxon>
        <taxon>Ecdysozoa</taxon>
        <taxon>Nematoda</taxon>
        <taxon>Chromadorea</taxon>
        <taxon>Rhabditida</taxon>
        <taxon>Spirurina</taxon>
        <taxon>Dracunculoidea</taxon>
        <taxon>Dracunculidae</taxon>
        <taxon>Dracunculus</taxon>
    </lineage>
</organism>
<evidence type="ECO:0000313" key="6">
    <source>
        <dbReference type="Proteomes" id="UP000274756"/>
    </source>
</evidence>
<evidence type="ECO:0000259" key="3">
    <source>
        <dbReference type="PROSITE" id="PS51670"/>
    </source>
</evidence>
<feature type="signal peptide" evidence="2">
    <location>
        <begin position="1"/>
        <end position="17"/>
    </location>
</feature>
<reference evidence="4 6" key="2">
    <citation type="submission" date="2018-11" db="EMBL/GenBank/DDBJ databases">
        <authorList>
            <consortium name="Pathogen Informatics"/>
        </authorList>
    </citation>
    <scope>NUCLEOTIDE SEQUENCE [LARGE SCALE GENOMIC DNA]</scope>
</reference>
<dbReference type="Proteomes" id="UP000038040">
    <property type="component" value="Unplaced"/>
</dbReference>
<evidence type="ECO:0000313" key="7">
    <source>
        <dbReference type="WBParaSite" id="DME_0001077901-mRNA-1"/>
    </source>
</evidence>
<feature type="domain" description="ShKT" evidence="3">
    <location>
        <begin position="140"/>
        <end position="175"/>
    </location>
</feature>
<name>A0A0N4URU7_DRAME</name>
<keyword evidence="2" id="KW-0732">Signal</keyword>
<protein>
    <submittedName>
        <fullName evidence="7">ShKT domain-containing protein</fullName>
    </submittedName>
</protein>
<evidence type="ECO:0000256" key="2">
    <source>
        <dbReference type="SAM" id="SignalP"/>
    </source>
</evidence>
<dbReference type="WBParaSite" id="DME_0001077901-mRNA-1">
    <property type="protein sequence ID" value="DME_0001077901-mRNA-1"/>
    <property type="gene ID" value="DME_0001077901"/>
</dbReference>
<feature type="chain" id="PRO_5033720554" evidence="2">
    <location>
        <begin position="18"/>
        <end position="201"/>
    </location>
</feature>
<dbReference type="Pfam" id="PF01549">
    <property type="entry name" value="ShK"/>
    <property type="match status" value="2"/>
</dbReference>
<dbReference type="Proteomes" id="UP000274756">
    <property type="component" value="Unassembled WGS sequence"/>
</dbReference>
<keyword evidence="6" id="KW-1185">Reference proteome</keyword>
<gene>
    <name evidence="4" type="ORF">DME_LOCUS10958</name>
</gene>
<evidence type="ECO:0000313" key="5">
    <source>
        <dbReference type="Proteomes" id="UP000038040"/>
    </source>
</evidence>
<accession>A0A0N4URU7</accession>
<dbReference type="InterPro" id="IPR003582">
    <property type="entry name" value="ShKT_dom"/>
</dbReference>
<dbReference type="SMART" id="SM00254">
    <property type="entry name" value="ShKT"/>
    <property type="match status" value="2"/>
</dbReference>